<dbReference type="Pfam" id="PF13362">
    <property type="entry name" value="Toprim_3"/>
    <property type="match status" value="1"/>
</dbReference>
<dbReference type="GO" id="GO:0016779">
    <property type="term" value="F:nucleotidyltransferase activity"/>
    <property type="evidence" value="ECO:0007669"/>
    <property type="project" value="UniProtKB-KW"/>
</dbReference>
<keyword evidence="6" id="KW-0804">Transcription</keyword>
<dbReference type="GO" id="GO:1990077">
    <property type="term" value="C:primosome complex"/>
    <property type="evidence" value="ECO:0007669"/>
    <property type="project" value="UniProtKB-KW"/>
</dbReference>
<dbReference type="Proteomes" id="UP000255265">
    <property type="component" value="Unassembled WGS sequence"/>
</dbReference>
<keyword evidence="4" id="KW-0548">Nucleotidyltransferase</keyword>
<dbReference type="CDD" id="cd01029">
    <property type="entry name" value="TOPRIM_primases"/>
    <property type="match status" value="1"/>
</dbReference>
<keyword evidence="5" id="KW-0235">DNA replication</keyword>
<evidence type="ECO:0000256" key="3">
    <source>
        <dbReference type="ARBA" id="ARBA00022679"/>
    </source>
</evidence>
<organism evidence="9 10">
    <name type="scientific">Pseudacidovorax intermedius</name>
    <dbReference type="NCBI Taxonomy" id="433924"/>
    <lineage>
        <taxon>Bacteria</taxon>
        <taxon>Pseudomonadati</taxon>
        <taxon>Pseudomonadota</taxon>
        <taxon>Betaproteobacteria</taxon>
        <taxon>Burkholderiales</taxon>
        <taxon>Comamonadaceae</taxon>
        <taxon>Pseudacidovorax</taxon>
    </lineage>
</organism>
<evidence type="ECO:0000256" key="6">
    <source>
        <dbReference type="ARBA" id="ARBA00023163"/>
    </source>
</evidence>
<dbReference type="GO" id="GO:0003677">
    <property type="term" value="F:DNA binding"/>
    <property type="evidence" value="ECO:0007669"/>
    <property type="project" value="InterPro"/>
</dbReference>
<keyword evidence="10" id="KW-1185">Reference proteome</keyword>
<keyword evidence="1" id="KW-0240">DNA-directed RNA polymerase</keyword>
<dbReference type="GO" id="GO:0000428">
    <property type="term" value="C:DNA-directed RNA polymerase complex"/>
    <property type="evidence" value="ECO:0007669"/>
    <property type="project" value="UniProtKB-KW"/>
</dbReference>
<reference evidence="9 10" key="1">
    <citation type="submission" date="2018-07" db="EMBL/GenBank/DDBJ databases">
        <title>Genomic Encyclopedia of Type Strains, Phase IV (KMG-IV): sequencing the most valuable type-strain genomes for metagenomic binning, comparative biology and taxonomic classification.</title>
        <authorList>
            <person name="Goeker M."/>
        </authorList>
    </citation>
    <scope>NUCLEOTIDE SEQUENCE [LARGE SCALE GENOMIC DNA]</scope>
    <source>
        <strain evidence="9 10">DSM 21352</strain>
    </source>
</reference>
<dbReference type="EMBL" id="QQAV01000004">
    <property type="protein sequence ID" value="RDI25204.1"/>
    <property type="molecule type" value="Genomic_DNA"/>
</dbReference>
<name>A0A370FHT3_9BURK</name>
<keyword evidence="2" id="KW-0639">Primosome</keyword>
<dbReference type="RefSeq" id="WP_114803033.1">
    <property type="nucleotide sequence ID" value="NZ_QQAV01000004.1"/>
</dbReference>
<feature type="domain" description="Toprim" evidence="8">
    <location>
        <begin position="242"/>
        <end position="356"/>
    </location>
</feature>
<dbReference type="InterPro" id="IPR034154">
    <property type="entry name" value="TOPRIM_DnaG/twinkle"/>
</dbReference>
<dbReference type="GO" id="GO:0006269">
    <property type="term" value="P:DNA replication, synthesis of primer"/>
    <property type="evidence" value="ECO:0007669"/>
    <property type="project" value="UniProtKB-KW"/>
</dbReference>
<dbReference type="SUPFAM" id="SSF57783">
    <property type="entry name" value="Zinc beta-ribbon"/>
    <property type="match status" value="1"/>
</dbReference>
<protein>
    <submittedName>
        <fullName evidence="9">Toprim domain-containing protein</fullName>
    </submittedName>
</protein>
<dbReference type="OrthoDB" id="5833576at2"/>
<evidence type="ECO:0000313" key="10">
    <source>
        <dbReference type="Proteomes" id="UP000255265"/>
    </source>
</evidence>
<accession>A0A370FHT3</accession>
<dbReference type="Gene3D" id="3.90.580.10">
    <property type="entry name" value="Zinc finger, CHC2-type domain"/>
    <property type="match status" value="1"/>
</dbReference>
<dbReference type="Gene3D" id="3.40.1360.10">
    <property type="match status" value="1"/>
</dbReference>
<proteinExistence type="predicted"/>
<sequence>MALNTTSGRPDTAAEINAKVDCEDLAERLGLERPTGKGNFRSPHHPDKEPSVSVFRARSGVNAGASRFKDHSTGETGGPIDMLMWARGIDFVDAVKELADMYGIRVHRPAPPGAVVAPPAPRTLAETIADACIRDAGPGRDDLVAYLEGRCISREVIDHAIKRRTLGWNTWRSPRVPEGERGHGGPAVATIVRSPMNDQVMAVDMRYTDPEKNGGQKTGSQGEKAGYPWCSDWRRLQAAHKVFVVESAINAMTIETCGIPGSAALAVRGTGTVESIDWTILRGKQVIAVFDNDRPQEHGPAAGYCPGLKAAWRLHELLTALDISCLLVDQSDWWEDEENQEGLINDINDFAKERGVDATKKALAKLESWLIPGMAGDDKRLGKPRLFLPSHDYMAYWRYRVQPDFTKFVAKVDKDSDGNEKLEYQDVCGFRVAAVSRVQIASPTSTMTGDVDHSPRTIFALSVQVPRHGARLQRRVVDDEKLHNIDVWKKLGPVFAPTPFARMLNVLERAADIGARDAVNFVGLAWRGGKLVVNEGPDCFFADPRQQCPYHELIFPSGTMTDAREVAAQFQATFRDNAAMIPLVWALGSHLKAFLGFWPHFEMQAEKGTGKTTLVKRLERALAMMTSSRQSLQTEFRQLTSLSYTSHPVGWGEMSTNKQDVINKAISNLQECYQYEHTRRGAELIDFLLCAPVLLSGEDVPVSSLVGKIVRSELTKAKRGPLIPEDLPVFPVKQWLQFLASKRKDQVLELQRSCVADLFGRCIASTSDSGAERMVANYAGVATAWELLCEFLDQPRETGDFLTSLTAEMNAHIRESAAERQPWAWIMEKLLSEIASGAFRYPYAFSEEDEVPVLCVRTGFVMAHMSQTPALREFWDGLPVKSDRVFKKQLAAAGVLATERAVERTIGHTRVGHMVALSLPALEQFGLHAVQPKRVDSGAHA</sequence>
<evidence type="ECO:0000313" key="9">
    <source>
        <dbReference type="EMBL" id="RDI25204.1"/>
    </source>
</evidence>
<dbReference type="InterPro" id="IPR006171">
    <property type="entry name" value="TOPRIM_dom"/>
</dbReference>
<evidence type="ECO:0000256" key="5">
    <source>
        <dbReference type="ARBA" id="ARBA00022705"/>
    </source>
</evidence>
<gene>
    <name evidence="9" type="ORF">DFR41_104261</name>
</gene>
<evidence type="ECO:0000256" key="7">
    <source>
        <dbReference type="SAM" id="MobiDB-lite"/>
    </source>
</evidence>
<dbReference type="GO" id="GO:0008270">
    <property type="term" value="F:zinc ion binding"/>
    <property type="evidence" value="ECO:0007669"/>
    <property type="project" value="InterPro"/>
</dbReference>
<evidence type="ECO:0000259" key="8">
    <source>
        <dbReference type="Pfam" id="PF13362"/>
    </source>
</evidence>
<dbReference type="AlphaFoldDB" id="A0A370FHT3"/>
<evidence type="ECO:0000256" key="1">
    <source>
        <dbReference type="ARBA" id="ARBA00022478"/>
    </source>
</evidence>
<evidence type="ECO:0000256" key="2">
    <source>
        <dbReference type="ARBA" id="ARBA00022515"/>
    </source>
</evidence>
<feature type="region of interest" description="Disordered" evidence="7">
    <location>
        <begin position="32"/>
        <end position="51"/>
    </location>
</feature>
<keyword evidence="3" id="KW-0808">Transferase</keyword>
<comment type="caution">
    <text evidence="9">The sequence shown here is derived from an EMBL/GenBank/DDBJ whole genome shotgun (WGS) entry which is preliminary data.</text>
</comment>
<evidence type="ECO:0000256" key="4">
    <source>
        <dbReference type="ARBA" id="ARBA00022695"/>
    </source>
</evidence>
<dbReference type="InterPro" id="IPR036977">
    <property type="entry name" value="DNA_primase_Znf_CHC2"/>
</dbReference>